<dbReference type="GO" id="GO:0009395">
    <property type="term" value="P:phospholipid catabolic process"/>
    <property type="evidence" value="ECO:0007669"/>
    <property type="project" value="TreeGrafter"/>
</dbReference>
<organism evidence="10 11">
    <name type="scientific">Hapsidospora chrysogenum (strain ATCC 11550 / CBS 779.69 / DSM 880 / IAM 14645 / JCM 23072 / IMI 49137)</name>
    <name type="common">Acremonium chrysogenum</name>
    <dbReference type="NCBI Taxonomy" id="857340"/>
    <lineage>
        <taxon>Eukaryota</taxon>
        <taxon>Fungi</taxon>
        <taxon>Dikarya</taxon>
        <taxon>Ascomycota</taxon>
        <taxon>Pezizomycotina</taxon>
        <taxon>Sordariomycetes</taxon>
        <taxon>Hypocreomycetidae</taxon>
        <taxon>Hypocreales</taxon>
        <taxon>Bionectriaceae</taxon>
        <taxon>Hapsidospora</taxon>
    </lineage>
</organism>
<dbReference type="EC" id="3.1.4.4" evidence="7"/>
<dbReference type="SMART" id="SM00155">
    <property type="entry name" value="PLDc"/>
    <property type="match status" value="2"/>
</dbReference>
<evidence type="ECO:0000256" key="2">
    <source>
        <dbReference type="ARBA" id="ARBA00008664"/>
    </source>
</evidence>
<evidence type="ECO:0000256" key="4">
    <source>
        <dbReference type="ARBA" id="ARBA00022801"/>
    </source>
</evidence>
<proteinExistence type="inferred from homology"/>
<dbReference type="InterPro" id="IPR016555">
    <property type="entry name" value="PLipase_D_euk"/>
</dbReference>
<feature type="compositionally biased region" description="Basic and acidic residues" evidence="8">
    <location>
        <begin position="1646"/>
        <end position="1657"/>
    </location>
</feature>
<dbReference type="InterPro" id="IPR015679">
    <property type="entry name" value="PLipase_D_fam"/>
</dbReference>
<keyword evidence="6" id="KW-0443">Lipid metabolism</keyword>
<dbReference type="SUPFAM" id="SSF56024">
    <property type="entry name" value="Phospholipase D/nuclease"/>
    <property type="match status" value="2"/>
</dbReference>
<feature type="compositionally biased region" description="Basic and acidic residues" evidence="8">
    <location>
        <begin position="1403"/>
        <end position="1412"/>
    </location>
</feature>
<evidence type="ECO:0000256" key="8">
    <source>
        <dbReference type="SAM" id="MobiDB-lite"/>
    </source>
</evidence>
<comment type="similarity">
    <text evidence="2 7">Belongs to the phospholipase D family.</text>
</comment>
<dbReference type="Pfam" id="PF00614">
    <property type="entry name" value="PLDc"/>
    <property type="match status" value="1"/>
</dbReference>
<evidence type="ECO:0000256" key="6">
    <source>
        <dbReference type="ARBA" id="ARBA00023098"/>
    </source>
</evidence>
<accession>A0A086SUP8</accession>
<dbReference type="EMBL" id="JPKY01000164">
    <property type="protein sequence ID" value="KFH40830.1"/>
    <property type="molecule type" value="Genomic_DNA"/>
</dbReference>
<evidence type="ECO:0000256" key="7">
    <source>
        <dbReference type="PIRNR" id="PIRNR009376"/>
    </source>
</evidence>
<feature type="region of interest" description="Disordered" evidence="8">
    <location>
        <begin position="1"/>
        <end position="270"/>
    </location>
</feature>
<dbReference type="HOGENOM" id="CLU_000690_0_1_1"/>
<dbReference type="GO" id="GO:0004630">
    <property type="term" value="F:phospholipase D activity"/>
    <property type="evidence" value="ECO:0007669"/>
    <property type="project" value="UniProtKB-UniRule"/>
</dbReference>
<dbReference type="GO" id="GO:0035556">
    <property type="term" value="P:intracellular signal transduction"/>
    <property type="evidence" value="ECO:0007669"/>
    <property type="project" value="InterPro"/>
</dbReference>
<evidence type="ECO:0000259" key="9">
    <source>
        <dbReference type="PROSITE" id="PS50035"/>
    </source>
</evidence>
<dbReference type="PANTHER" id="PTHR18896:SF76">
    <property type="entry name" value="PHOSPHOLIPASE"/>
    <property type="match status" value="1"/>
</dbReference>
<dbReference type="Pfam" id="PF13091">
    <property type="entry name" value="PLDc_2"/>
    <property type="match status" value="1"/>
</dbReference>
<feature type="domain" description="PLD phosphodiesterase" evidence="9">
    <location>
        <begin position="924"/>
        <end position="951"/>
    </location>
</feature>
<dbReference type="OrthoDB" id="14911at2759"/>
<keyword evidence="5 7" id="KW-0442">Lipid degradation</keyword>
<evidence type="ECO:0000313" key="10">
    <source>
        <dbReference type="EMBL" id="KFH40830.1"/>
    </source>
</evidence>
<dbReference type="FunFam" id="3.30.870.10:FF:000011">
    <property type="entry name" value="Phospholipase"/>
    <property type="match status" value="1"/>
</dbReference>
<feature type="compositionally biased region" description="Basic and acidic residues" evidence="8">
    <location>
        <begin position="1591"/>
        <end position="1610"/>
    </location>
</feature>
<reference evidence="11" key="1">
    <citation type="journal article" date="2014" name="Genome Announc.">
        <title>Genome sequence and annotation of Acremonium chrysogenum, producer of the beta-lactam antibiotic cephalosporin C.</title>
        <authorList>
            <person name="Terfehr D."/>
            <person name="Dahlmann T.A."/>
            <person name="Specht T."/>
            <person name="Zadra I."/>
            <person name="Kuernsteiner H."/>
            <person name="Kueck U."/>
        </authorList>
    </citation>
    <scope>NUCLEOTIDE SEQUENCE [LARGE SCALE GENOMIC DNA]</scope>
    <source>
        <strain evidence="11">ATCC 11550 / CBS 779.69 / DSM 880 / IAM 14645 / JCM 23072 / IMI 49137</strain>
    </source>
</reference>
<dbReference type="CDD" id="cd09141">
    <property type="entry name" value="PLDc_vPLD1_2_yPLD_like_2"/>
    <property type="match status" value="1"/>
</dbReference>
<evidence type="ECO:0000256" key="1">
    <source>
        <dbReference type="ARBA" id="ARBA00000798"/>
    </source>
</evidence>
<dbReference type="Gene3D" id="3.30.870.10">
    <property type="entry name" value="Endonuclease Chain A"/>
    <property type="match status" value="2"/>
</dbReference>
<dbReference type="CDD" id="cd09138">
    <property type="entry name" value="PLDc_vPLD1_2_yPLD_like_1"/>
    <property type="match status" value="1"/>
</dbReference>
<dbReference type="InterPro" id="IPR001736">
    <property type="entry name" value="PLipase_D/transphosphatidylase"/>
</dbReference>
<feature type="compositionally biased region" description="Basic residues" evidence="8">
    <location>
        <begin position="235"/>
        <end position="246"/>
    </location>
</feature>
<feature type="compositionally biased region" description="Basic and acidic residues" evidence="8">
    <location>
        <begin position="1372"/>
        <end position="1395"/>
    </location>
</feature>
<comment type="catalytic activity">
    <reaction evidence="1 7">
        <text>a 1,2-diacyl-sn-glycero-3-phosphocholine + H2O = a 1,2-diacyl-sn-glycero-3-phosphate + choline + H(+)</text>
        <dbReference type="Rhea" id="RHEA:14445"/>
        <dbReference type="ChEBI" id="CHEBI:15354"/>
        <dbReference type="ChEBI" id="CHEBI:15377"/>
        <dbReference type="ChEBI" id="CHEBI:15378"/>
        <dbReference type="ChEBI" id="CHEBI:57643"/>
        <dbReference type="ChEBI" id="CHEBI:58608"/>
        <dbReference type="EC" id="3.1.4.4"/>
    </reaction>
</comment>
<dbReference type="InterPro" id="IPR025202">
    <property type="entry name" value="PLD-like_dom"/>
</dbReference>
<feature type="compositionally biased region" description="Basic and acidic residues" evidence="8">
    <location>
        <begin position="58"/>
        <end position="67"/>
    </location>
</feature>
<comment type="caution">
    <text evidence="10">The sequence shown here is derived from an EMBL/GenBank/DDBJ whole genome shotgun (WGS) entry which is preliminary data.</text>
</comment>
<keyword evidence="11" id="KW-1185">Reference proteome</keyword>
<dbReference type="CDD" id="cd01254">
    <property type="entry name" value="PH_PLD"/>
    <property type="match status" value="1"/>
</dbReference>
<evidence type="ECO:0000256" key="3">
    <source>
        <dbReference type="ARBA" id="ARBA00022737"/>
    </source>
</evidence>
<gene>
    <name evidence="10" type="ORF">ACRE_084690</name>
</gene>
<feature type="region of interest" description="Disordered" evidence="8">
    <location>
        <begin position="1646"/>
        <end position="1781"/>
    </location>
</feature>
<feature type="compositionally biased region" description="Acidic residues" evidence="8">
    <location>
        <begin position="212"/>
        <end position="224"/>
    </location>
</feature>
<name>A0A086SUP8_HAPC1</name>
<protein>
    <recommendedName>
        <fullName evidence="7">Phospholipase</fullName>
        <ecNumber evidence="7">3.1.4.4</ecNumber>
    </recommendedName>
</protein>
<evidence type="ECO:0000256" key="5">
    <source>
        <dbReference type="ARBA" id="ARBA00022963"/>
    </source>
</evidence>
<feature type="compositionally biased region" description="Low complexity" evidence="8">
    <location>
        <begin position="103"/>
        <end position="116"/>
    </location>
</feature>
<feature type="domain" description="PLD phosphodiesterase" evidence="9">
    <location>
        <begin position="1228"/>
        <end position="1255"/>
    </location>
</feature>
<dbReference type="PROSITE" id="PS50035">
    <property type="entry name" value="PLD"/>
    <property type="match status" value="2"/>
</dbReference>
<feature type="region of interest" description="Disordered" evidence="8">
    <location>
        <begin position="1372"/>
        <end position="1412"/>
    </location>
</feature>
<feature type="compositionally biased region" description="Low complexity" evidence="8">
    <location>
        <begin position="1337"/>
        <end position="1346"/>
    </location>
</feature>
<feature type="region of interest" description="Disordered" evidence="8">
    <location>
        <begin position="1591"/>
        <end position="1625"/>
    </location>
</feature>
<keyword evidence="4 7" id="KW-0378">Hydrolase</keyword>
<dbReference type="Proteomes" id="UP000029964">
    <property type="component" value="Unassembled WGS sequence"/>
</dbReference>
<keyword evidence="3" id="KW-0677">Repeat</keyword>
<dbReference type="PANTHER" id="PTHR18896">
    <property type="entry name" value="PHOSPHOLIPASE D"/>
    <property type="match status" value="1"/>
</dbReference>
<feature type="region of interest" description="Disordered" evidence="8">
    <location>
        <begin position="333"/>
        <end position="357"/>
    </location>
</feature>
<dbReference type="GO" id="GO:0006654">
    <property type="term" value="P:phosphatidic acid biosynthetic process"/>
    <property type="evidence" value="ECO:0007669"/>
    <property type="project" value="InterPro"/>
</dbReference>
<sequence length="1832" mass="207030">MGDRQDAESVSPMTTTPQPPPTNGVSRPAVAPPKGTDSLLPPASILRNTPSTAASVIEARDHYDGAKSNRLQTPPVDGTRGDDTLAPPSRSRYERQTNDQYMGDAGDATDATDAGDVNGAETPSRRSVQFTRPEMPEASMHTRHGSLEGLETPGKGRGGSFMSRIKAMAGSSGLQNPRSPGGGPPEPGTQSATDSPIAGRSVFRAPESPAEAQEDADADAELTADESGFPGSSAGKKKKKRRIRRQRKEDRADPGTPLRQTHDLESFGVPRRFLRRRASMPDASVREHGMSDDEVARHRARPSLWRRGAGWMDSTSRPPSDDNEELDASLAMARRRGHARRSTVLGGGGTSDGDAIMPRRPLFGSERASTYGANKWRQVKNTLKLLRQKKEDRFDYYKSAELMAELRAGAPAVLMLASMIQRDEHGNKRIPVLLEQLKLRIVDSTPEAGDENSNRHWHFTFELEYGSGPSRMNWTITRSLGDLYNLHFRYKFALRNEKYMPRRLDLGARVKQPKFPYSAFPYMRQARRKEDTGDSSSEDGASMSVDETATPGVASITIPEEGTAGAASDVEGVRTHQRKRSRINLMGMRRRSTGFTDPGDMSNTEGAANLDPAARRQRYIEKQRRVLEKYLSEMIRWLMFRADSNRLCRFLELSALGVRLAAEGSYHGKEGYLHIQSSKGLDFRRVLTPAKVIARHSSKWFLVRQSYIVCVESPENMNIYDVYLVDSQFSIVSKRSALKQIGSPGKQRSYDLTREVPPEKHHTLTLATSERQVRLFSRNQSVMREFEASINEMLRQTPWYEKKRFDSFAPVRQKVFAQWLVDGRDYMWNVSRAINMAKDVIYIHDWWLSPELYMRRPACISQKWRLDRLLQKKAREGVKIFVIIYRNVEAAIPIDSEYTKFSLLNLHPNIFVQRSPNQFKKNQFFFAHHEKICIVDHDVAFVGGIDLCFGRWDCPQHPITDEKPTGFEHSDVPKDADHCQLYPGKDYSNPRVLDFFRLNEPYEEMYDRSKVPRMPWHDISMQVVGQPARDLTRHFVQRWNYLRRGRKPTRPLPFLLPAPDAKMEELEELGLTGTCEVQILRSATTWSLGIEHTEHSIQTAYIKMIEDSEHFVYMENQFFITSTDVYGTRITNRIGDALVDRIIRAHENDEEWRCVIVIPLMPGFQNTVDEQEGTSVRLILMCQYRSICRGESSIFGRLRAAGIEPEDYINFYSLRQWGIMANDCLVTEQLYIHAKTIIVDDRVALIGSANINERSMLGNRDSECAAIVRDTDMMWSTMAGKPYQVGRFAHTLRLRLMREHLGLDVDEILEQERQHEMDREAFEKEMDDIYREDNAGPSSRQRPRSQYSGLGRAPSFNNALDMEQAEALHETESIYSGKGKERENDPRVAEQKHQLDLSGYGPDHWKSAEKSGLDEGRDSVIVNGREILVHDMHAEGKGSLASPKDAHHSVPMPDNRYLEPDVGSEALPPMPPFNRRTTDQLGLPRAAQLPSLPIIDDTDIGGPPVHHDSATGRATTGSIHPMAADIKLAHIDKDCMRDPVSSNFIDEVWHRAATNNTKLYRRVFRCMPDSEVSTWAEYREYVDYGERFRASMEGRPRSEADEMKTEEHHASTAGGAGVGAPGPDAILKSAENEVEKLPQKLADRLPHIGGHNEEKPHIITPDTGETTELNRDQTMPVPNGNEHVPQHPALDTNAAADGRPRTQDAPSPVYSQGDIPFPTVESSPSKLLEPQNDKKRERRTTFSTLEKPSSKETNPNSYSAGQVGSVRRRRRATTKGSRRGFTIEDMPSRADAEELMNMTQGHLVQFPYDWLLTEEYNGNWGYQVDGVAPLAI</sequence>
<dbReference type="PIRSF" id="PIRSF009376">
    <property type="entry name" value="Phospholipase_D_euk"/>
    <property type="match status" value="1"/>
</dbReference>
<feature type="compositionally biased region" description="Polar residues" evidence="8">
    <location>
        <begin position="1741"/>
        <end position="1759"/>
    </location>
</feature>
<dbReference type="STRING" id="857340.A0A086SUP8"/>
<feature type="region of interest" description="Disordered" evidence="8">
    <location>
        <begin position="1329"/>
        <end position="1355"/>
    </location>
</feature>
<feature type="compositionally biased region" description="Basic residues" evidence="8">
    <location>
        <begin position="1766"/>
        <end position="1778"/>
    </location>
</feature>
<feature type="region of interest" description="Disordered" evidence="8">
    <location>
        <begin position="523"/>
        <end position="582"/>
    </location>
</feature>
<evidence type="ECO:0000313" key="11">
    <source>
        <dbReference type="Proteomes" id="UP000029964"/>
    </source>
</evidence>